<dbReference type="InterPro" id="IPR005158">
    <property type="entry name" value="BTAD"/>
</dbReference>
<dbReference type="PANTHER" id="PTHR34700">
    <property type="entry name" value="POTASSIUM BINDING PROTEIN KBP"/>
    <property type="match status" value="1"/>
</dbReference>
<keyword evidence="3" id="KW-1133">Transmembrane helix</keyword>
<feature type="region of interest" description="Disordered" evidence="2">
    <location>
        <begin position="802"/>
        <end position="860"/>
    </location>
</feature>
<reference evidence="6" key="1">
    <citation type="journal article" date="2019" name="Int. J. Syst. Evol. Microbiol.">
        <title>The Global Catalogue of Microorganisms (GCM) 10K type strain sequencing project: providing services to taxonomists for standard genome sequencing and annotation.</title>
        <authorList>
            <consortium name="The Broad Institute Genomics Platform"/>
            <consortium name="The Broad Institute Genome Sequencing Center for Infectious Disease"/>
            <person name="Wu L."/>
            <person name="Ma J."/>
        </authorList>
    </citation>
    <scope>NUCLEOTIDE SEQUENCE [LARGE SCALE GENOMIC DNA]</scope>
    <source>
        <strain evidence="6">CGMCC 4.1641</strain>
    </source>
</reference>
<dbReference type="InterPro" id="IPR052196">
    <property type="entry name" value="Bact_Kbp"/>
</dbReference>
<feature type="transmembrane region" description="Helical" evidence="3">
    <location>
        <begin position="9"/>
        <end position="32"/>
    </location>
</feature>
<feature type="domain" description="LysM" evidence="4">
    <location>
        <begin position="164"/>
        <end position="221"/>
    </location>
</feature>
<dbReference type="InterPro" id="IPR036779">
    <property type="entry name" value="LysM_dom_sf"/>
</dbReference>
<dbReference type="PANTHER" id="PTHR34700:SF4">
    <property type="entry name" value="PHAGE-LIKE ELEMENT PBSX PROTEIN XKDP"/>
    <property type="match status" value="1"/>
</dbReference>
<feature type="region of interest" description="Disordered" evidence="2">
    <location>
        <begin position="758"/>
        <end position="782"/>
    </location>
</feature>
<protein>
    <submittedName>
        <fullName evidence="5">LysM peptidoglycan-binding domain-containing protein</fullName>
    </submittedName>
</protein>
<dbReference type="Proteomes" id="UP001596222">
    <property type="component" value="Unassembled WGS sequence"/>
</dbReference>
<feature type="region of interest" description="Disordered" evidence="2">
    <location>
        <begin position="224"/>
        <end position="264"/>
    </location>
</feature>
<feature type="compositionally biased region" description="Low complexity" evidence="2">
    <location>
        <begin position="885"/>
        <end position="899"/>
    </location>
</feature>
<comment type="caution">
    <text evidence="5">The sequence shown here is derived from an EMBL/GenBank/DDBJ whole genome shotgun (WGS) entry which is preliminary data.</text>
</comment>
<feature type="compositionally biased region" description="Low complexity" evidence="2">
    <location>
        <begin position="389"/>
        <end position="403"/>
    </location>
</feature>
<keyword evidence="3" id="KW-0472">Membrane</keyword>
<sequence length="1218" mass="127404">MKQRSKPAAFLRGLICLAVLVALLVLVPYLLLQVGVLPHHVPSLDDVTTALTSPDDGQLFLGAITLIGWYGYLSFAASVLLELFSALRHRSAPRIKVLGGTQRLAGTLVGGIILLLPTSAAFAATTPATAASVAVTAPQTTGTPAAAATAHSAPATKAAPYTGPVHEVKQGESLWEIAEQRLGSGTRWHDIVTANEGVPQADGTVITADTAFLQPGWTLRLPADAKPAATPAPAEAGGARTQLDGARSGAPAATPATHTVKEGESLSSIAQDELGDAGAYQEIARLNQGTKQSDGRVLTDPNEIYPDWQLKLPAKTTPAPGAQHDKPAPENTPRPAPDGGQHQSPAPDGSKAPSASPEKEKPTHTPAPASGGEHTTPAPETPKAPPADAPSQAPAAPAAGQSEDAPVSVTTIAAATSLFAAAVLAGLGTRRALQQRRRRHKRRIPMPERNGAVDQLETQLRAVSDEPSLALLDRALRTLAANCSQYKRPLPEIDAVRVATTGIELHLSAPVPPLAPFTQHEEHPDRWWCPARTNDLLGDDDARDITAPYPALVSIGATETGEPVLINLEAAGVLRLHGSDDDVRAVIRAIAVELASGQLADDTSLLLSGTGAELEPLYPTRIEHHATLAEALPEMQAHDAFQRSALAEGELDSLHQARLAADGGDSWTPKILLATTAPAEQDASVLADLLSSRPRTAVAVVTAAADTLALPGAWTLPLGPTGPIQLPGLDLTVTVQRLHDDAYAPLVQLLATSQRTDDVPAPAWTNPPHAEEPAAAPAGPELTKKVAVTVRTVETSGISAISVPAPVPAGPSEDDGDSALAPAVSGTDAPPADELAPAPAPHEAESVEAAVEETARDEASAGADFDTALHEVLQESAERAEPADADAAALEPQASAPAQELDEEASALAPATLGEPETTSPVLAPAVVPQPADEEPAPAAAQAPRITAVSSNVLAALNTPPDPPAAPQIRVLGPVDIVGTLGKLEASRRHVLTEIAAWLVLHPGQVRQELDEAIWPGLRTSAGSRNAYISKLRTWLGRDPLLPADDPQAQYLPPIKEGIYRFNDQVTSDWHAFQNLYRHGMHDTGTEADIALAQALALVRGRPFSDIDQSRYVWAEHDIQEMISAGVDVAHELFERRLAARDFRAAASAATRGLTCDPSSEILYRDMFALYSETGDRVGMERIAHQLARIAAETGVDSSPETIALINALMDANRVASA</sequence>
<evidence type="ECO:0000313" key="5">
    <source>
        <dbReference type="EMBL" id="MFC5148939.1"/>
    </source>
</evidence>
<dbReference type="Pfam" id="PF01476">
    <property type="entry name" value="LysM"/>
    <property type="match status" value="2"/>
</dbReference>
<dbReference type="PROSITE" id="PS51782">
    <property type="entry name" value="LYSM"/>
    <property type="match status" value="2"/>
</dbReference>
<dbReference type="SUPFAM" id="SSF48452">
    <property type="entry name" value="TPR-like"/>
    <property type="match status" value="1"/>
</dbReference>
<keyword evidence="6" id="KW-1185">Reference proteome</keyword>
<evidence type="ECO:0000259" key="4">
    <source>
        <dbReference type="PROSITE" id="PS51782"/>
    </source>
</evidence>
<dbReference type="Gene3D" id="3.10.350.10">
    <property type="entry name" value="LysM domain"/>
    <property type="match status" value="2"/>
</dbReference>
<feature type="transmembrane region" description="Helical" evidence="3">
    <location>
        <begin position="59"/>
        <end position="84"/>
    </location>
</feature>
<feature type="transmembrane region" description="Helical" evidence="3">
    <location>
        <begin position="104"/>
        <end position="124"/>
    </location>
</feature>
<keyword evidence="1" id="KW-0902">Two-component regulatory system</keyword>
<evidence type="ECO:0000256" key="1">
    <source>
        <dbReference type="ARBA" id="ARBA00023012"/>
    </source>
</evidence>
<dbReference type="InterPro" id="IPR011990">
    <property type="entry name" value="TPR-like_helical_dom_sf"/>
</dbReference>
<proteinExistence type="predicted"/>
<feature type="compositionally biased region" description="Pro residues" evidence="2">
    <location>
        <begin position="379"/>
        <end position="388"/>
    </location>
</feature>
<dbReference type="CDD" id="cd00118">
    <property type="entry name" value="LysM"/>
    <property type="match status" value="2"/>
</dbReference>
<feature type="region of interest" description="Disordered" evidence="2">
    <location>
        <begin position="876"/>
        <end position="905"/>
    </location>
</feature>
<organism evidence="5 6">
    <name type="scientific">Streptomyces aureoversilis</name>
    <dbReference type="NCBI Taxonomy" id="67277"/>
    <lineage>
        <taxon>Bacteria</taxon>
        <taxon>Bacillati</taxon>
        <taxon>Actinomycetota</taxon>
        <taxon>Actinomycetes</taxon>
        <taxon>Kitasatosporales</taxon>
        <taxon>Streptomycetaceae</taxon>
        <taxon>Streptomyces</taxon>
    </lineage>
</organism>
<feature type="compositionally biased region" description="Low complexity" evidence="2">
    <location>
        <begin position="224"/>
        <end position="239"/>
    </location>
</feature>
<dbReference type="Gene3D" id="1.25.40.10">
    <property type="entry name" value="Tetratricopeptide repeat domain"/>
    <property type="match status" value="1"/>
</dbReference>
<dbReference type="RefSeq" id="WP_382049116.1">
    <property type="nucleotide sequence ID" value="NZ_JBHSKJ010000022.1"/>
</dbReference>
<evidence type="ECO:0000313" key="6">
    <source>
        <dbReference type="Proteomes" id="UP001596222"/>
    </source>
</evidence>
<dbReference type="SMART" id="SM01043">
    <property type="entry name" value="BTAD"/>
    <property type="match status" value="1"/>
</dbReference>
<evidence type="ECO:0000256" key="2">
    <source>
        <dbReference type="SAM" id="MobiDB-lite"/>
    </source>
</evidence>
<keyword evidence="3" id="KW-0812">Transmembrane</keyword>
<feature type="region of interest" description="Disordered" evidence="2">
    <location>
        <begin position="313"/>
        <end position="403"/>
    </location>
</feature>
<dbReference type="InterPro" id="IPR018392">
    <property type="entry name" value="LysM"/>
</dbReference>
<name>A0ABW0A5Y5_9ACTN</name>
<feature type="domain" description="LysM" evidence="4">
    <location>
        <begin position="256"/>
        <end position="312"/>
    </location>
</feature>
<evidence type="ECO:0000256" key="3">
    <source>
        <dbReference type="SAM" id="Phobius"/>
    </source>
</evidence>
<gene>
    <name evidence="5" type="ORF">ACFPP6_30175</name>
</gene>
<dbReference type="EMBL" id="JBHSKJ010000022">
    <property type="protein sequence ID" value="MFC5148939.1"/>
    <property type="molecule type" value="Genomic_DNA"/>
</dbReference>
<accession>A0ABW0A5Y5</accession>
<dbReference type="SMART" id="SM00257">
    <property type="entry name" value="LysM"/>
    <property type="match status" value="2"/>
</dbReference>